<keyword evidence="3" id="KW-0804">Transcription</keyword>
<name>A0ABT1ZCD1_9MICO</name>
<protein>
    <submittedName>
        <fullName evidence="6">MarR family transcriptional regulator</fullName>
    </submittedName>
</protein>
<dbReference type="EMBL" id="JANTHX010000004">
    <property type="protein sequence ID" value="MCS0498359.1"/>
    <property type="molecule type" value="Genomic_DNA"/>
</dbReference>
<comment type="caution">
    <text evidence="6">The sequence shown here is derived from an EMBL/GenBank/DDBJ whole genome shotgun (WGS) entry which is preliminary data.</text>
</comment>
<keyword evidence="2" id="KW-0238">DNA-binding</keyword>
<dbReference type="Proteomes" id="UP001205337">
    <property type="component" value="Unassembled WGS sequence"/>
</dbReference>
<proteinExistence type="predicted"/>
<evidence type="ECO:0000256" key="2">
    <source>
        <dbReference type="ARBA" id="ARBA00023125"/>
    </source>
</evidence>
<dbReference type="InterPro" id="IPR036388">
    <property type="entry name" value="WH-like_DNA-bd_sf"/>
</dbReference>
<organism evidence="6 7">
    <name type="scientific">Protaetiibacter mangrovi</name>
    <dbReference type="NCBI Taxonomy" id="2970926"/>
    <lineage>
        <taxon>Bacteria</taxon>
        <taxon>Bacillati</taxon>
        <taxon>Actinomycetota</taxon>
        <taxon>Actinomycetes</taxon>
        <taxon>Micrococcales</taxon>
        <taxon>Microbacteriaceae</taxon>
        <taxon>Protaetiibacter</taxon>
    </lineage>
</organism>
<feature type="domain" description="HTH marR-type" evidence="5">
    <location>
        <begin position="19"/>
        <end position="78"/>
    </location>
</feature>
<reference evidence="6 7" key="1">
    <citation type="submission" date="2022-08" db="EMBL/GenBank/DDBJ databases">
        <authorList>
            <person name="Li F."/>
        </authorList>
    </citation>
    <scope>NUCLEOTIDE SEQUENCE [LARGE SCALE GENOMIC DNA]</scope>
    <source>
        <strain evidence="6 7">10F1B-8-1</strain>
    </source>
</reference>
<evidence type="ECO:0000313" key="6">
    <source>
        <dbReference type="EMBL" id="MCS0498359.1"/>
    </source>
</evidence>
<dbReference type="Gene3D" id="1.10.10.10">
    <property type="entry name" value="Winged helix-like DNA-binding domain superfamily/Winged helix DNA-binding domain"/>
    <property type="match status" value="1"/>
</dbReference>
<feature type="region of interest" description="Disordered" evidence="4">
    <location>
        <begin position="150"/>
        <end position="169"/>
    </location>
</feature>
<evidence type="ECO:0000313" key="7">
    <source>
        <dbReference type="Proteomes" id="UP001205337"/>
    </source>
</evidence>
<dbReference type="Gene3D" id="1.10.287.160">
    <property type="entry name" value="HR1 repeat"/>
    <property type="match status" value="1"/>
</dbReference>
<keyword evidence="7" id="KW-1185">Reference proteome</keyword>
<accession>A0ABT1ZCD1</accession>
<dbReference type="InterPro" id="IPR000835">
    <property type="entry name" value="HTH_MarR-typ"/>
</dbReference>
<gene>
    <name evidence="6" type="ORF">NUH29_02200</name>
</gene>
<evidence type="ECO:0000256" key="1">
    <source>
        <dbReference type="ARBA" id="ARBA00023015"/>
    </source>
</evidence>
<keyword evidence="1" id="KW-0805">Transcription regulation</keyword>
<sequence length="169" mass="18675">MMPPEGFVDRMSAELVAQGFPRIPARVLMALTGTPDARLTAAELAAAVEASPAAISGAVKYLELVGMVRRLTVPGTRRHLYALSDDDHPWYASSLTRAGIYAGIVRTVRAEAERLPDGVVRNRVDEMADFFAYIERRMPLLLDEWREERRGQARATRRSNAASSSESTD</sequence>
<evidence type="ECO:0000256" key="4">
    <source>
        <dbReference type="SAM" id="MobiDB-lite"/>
    </source>
</evidence>
<evidence type="ECO:0000256" key="3">
    <source>
        <dbReference type="ARBA" id="ARBA00023163"/>
    </source>
</evidence>
<dbReference type="SUPFAM" id="SSF46785">
    <property type="entry name" value="Winged helix' DNA-binding domain"/>
    <property type="match status" value="1"/>
</dbReference>
<dbReference type="InterPro" id="IPR036390">
    <property type="entry name" value="WH_DNA-bd_sf"/>
</dbReference>
<evidence type="ECO:0000259" key="5">
    <source>
        <dbReference type="Pfam" id="PF12802"/>
    </source>
</evidence>
<feature type="compositionally biased region" description="Low complexity" evidence="4">
    <location>
        <begin position="158"/>
        <end position="169"/>
    </location>
</feature>
<dbReference type="Pfam" id="PF12802">
    <property type="entry name" value="MarR_2"/>
    <property type="match status" value="1"/>
</dbReference>
<dbReference type="InterPro" id="IPR052362">
    <property type="entry name" value="HTH-GbsR_regulator"/>
</dbReference>
<dbReference type="PANTHER" id="PTHR38465:SF2">
    <property type="entry name" value="HTH-TYPE TRANSCRIPTIONAL REGULATOR MMPR5"/>
    <property type="match status" value="1"/>
</dbReference>
<dbReference type="PANTHER" id="PTHR38465">
    <property type="entry name" value="HTH-TYPE TRANSCRIPTIONAL REGULATOR MJ1563-RELATED"/>
    <property type="match status" value="1"/>
</dbReference>